<keyword evidence="3" id="KW-0732">Signal</keyword>
<accession>A0A2N0HL16</accession>
<proteinExistence type="predicted"/>
<dbReference type="RefSeq" id="WP_100867047.1">
    <property type="nucleotide sequence ID" value="NZ_PHUF01000003.1"/>
</dbReference>
<feature type="compositionally biased region" description="Pro residues" evidence="1">
    <location>
        <begin position="225"/>
        <end position="234"/>
    </location>
</feature>
<organism evidence="4 5">
    <name type="scientific">Novosphingobium kunmingense</name>
    <dbReference type="NCBI Taxonomy" id="1211806"/>
    <lineage>
        <taxon>Bacteria</taxon>
        <taxon>Pseudomonadati</taxon>
        <taxon>Pseudomonadota</taxon>
        <taxon>Alphaproteobacteria</taxon>
        <taxon>Sphingomonadales</taxon>
        <taxon>Sphingomonadaceae</taxon>
        <taxon>Novosphingobium</taxon>
    </lineage>
</organism>
<gene>
    <name evidence="4" type="ORF">B0I00_1836</name>
</gene>
<evidence type="ECO:0000256" key="1">
    <source>
        <dbReference type="SAM" id="MobiDB-lite"/>
    </source>
</evidence>
<feature type="signal peptide" evidence="3">
    <location>
        <begin position="1"/>
        <end position="27"/>
    </location>
</feature>
<dbReference type="OrthoDB" id="7499632at2"/>
<keyword evidence="5" id="KW-1185">Reference proteome</keyword>
<keyword evidence="2" id="KW-0472">Membrane</keyword>
<evidence type="ECO:0000256" key="2">
    <source>
        <dbReference type="SAM" id="Phobius"/>
    </source>
</evidence>
<feature type="region of interest" description="Disordered" evidence="1">
    <location>
        <begin position="202"/>
        <end position="234"/>
    </location>
</feature>
<feature type="transmembrane region" description="Helical" evidence="2">
    <location>
        <begin position="165"/>
        <end position="184"/>
    </location>
</feature>
<keyword evidence="2" id="KW-0812">Transmembrane</keyword>
<comment type="caution">
    <text evidence="4">The sequence shown here is derived from an EMBL/GenBank/DDBJ whole genome shotgun (WGS) entry which is preliminary data.</text>
</comment>
<reference evidence="4 5" key="1">
    <citation type="submission" date="2017-11" db="EMBL/GenBank/DDBJ databases">
        <title>Genomic Encyclopedia of Type Strains, Phase III (KMG-III): the genomes of soil and plant-associated and newly described type strains.</title>
        <authorList>
            <person name="Whitman W."/>
        </authorList>
    </citation>
    <scope>NUCLEOTIDE SEQUENCE [LARGE SCALE GENOMIC DNA]</scope>
    <source>
        <strain evidence="4 5">CGMCC 1.12274</strain>
    </source>
</reference>
<evidence type="ECO:0000313" key="4">
    <source>
        <dbReference type="EMBL" id="PKB19599.1"/>
    </source>
</evidence>
<sequence length="398" mass="40670">MSQRAGRLASIGSAAALATALASPAMAQSVNDYRLPGTTTTAPNPRAQGPVDAEAPVVRPTPQPTATPSATPTISPAPVVATPAPAATSRPAPATSQPAPQPAPRAAAPTLRTSQPVPGASGAAVALPPLATPAATGSPGIDTVVPPAAPAASVPSASDDSAGPWPWIAGLLAIVAAIFALMWWRRGRDEREPEITFEPPVVRTAPASTGPVPEPTVDPAAEPRPAAPVVPQPPLDRSGLEIALEATRMSASLLATTLNYRLVVTNRGTQVLSGLAVEGDMVSAHSSLPAEQQVATDAHTLEARHALVELAPGESAEFTGDFRLPLTAVTPIRSGQAAFFVPLARLRVRARTPGGNPLVSAQTFVVGELPEQPGAALRPFRLDLGPRTYSRIGQRAVT</sequence>
<dbReference type="AlphaFoldDB" id="A0A2N0HL16"/>
<dbReference type="Proteomes" id="UP000232587">
    <property type="component" value="Unassembled WGS sequence"/>
</dbReference>
<protein>
    <submittedName>
        <fullName evidence="4">Uncharacterized protein</fullName>
    </submittedName>
</protein>
<feature type="compositionally biased region" description="Low complexity" evidence="1">
    <location>
        <begin position="66"/>
        <end position="110"/>
    </location>
</feature>
<dbReference type="PRINTS" id="PR01217">
    <property type="entry name" value="PRICHEXTENSN"/>
</dbReference>
<dbReference type="EMBL" id="PHUF01000003">
    <property type="protein sequence ID" value="PKB19599.1"/>
    <property type="molecule type" value="Genomic_DNA"/>
</dbReference>
<feature type="chain" id="PRO_5014922795" evidence="3">
    <location>
        <begin position="28"/>
        <end position="398"/>
    </location>
</feature>
<feature type="region of interest" description="Disordered" evidence="1">
    <location>
        <begin position="32"/>
        <end position="124"/>
    </location>
</feature>
<evidence type="ECO:0000313" key="5">
    <source>
        <dbReference type="Proteomes" id="UP000232587"/>
    </source>
</evidence>
<name>A0A2N0HL16_9SPHN</name>
<keyword evidence="2" id="KW-1133">Transmembrane helix</keyword>
<evidence type="ECO:0000256" key="3">
    <source>
        <dbReference type="SAM" id="SignalP"/>
    </source>
</evidence>